<accession>A0A1R0GYW8</accession>
<evidence type="ECO:0000313" key="2">
    <source>
        <dbReference type="EMBL" id="OLY82079.1"/>
    </source>
</evidence>
<dbReference type="AlphaFoldDB" id="A0A1R0GYW8"/>
<dbReference type="EMBL" id="LSSL01001928">
    <property type="protein sequence ID" value="OLY82079.1"/>
    <property type="molecule type" value="Genomic_DNA"/>
</dbReference>
<evidence type="ECO:0000313" key="3">
    <source>
        <dbReference type="Proteomes" id="UP000187455"/>
    </source>
</evidence>
<feature type="region of interest" description="Disordered" evidence="1">
    <location>
        <begin position="41"/>
        <end position="77"/>
    </location>
</feature>
<name>A0A1R0GYW8_9FUNG</name>
<gene>
    <name evidence="2" type="ORF">AYI68_g3807</name>
</gene>
<organism evidence="2 3">
    <name type="scientific">Smittium mucronatum</name>
    <dbReference type="NCBI Taxonomy" id="133383"/>
    <lineage>
        <taxon>Eukaryota</taxon>
        <taxon>Fungi</taxon>
        <taxon>Fungi incertae sedis</taxon>
        <taxon>Zoopagomycota</taxon>
        <taxon>Kickxellomycotina</taxon>
        <taxon>Harpellomycetes</taxon>
        <taxon>Harpellales</taxon>
        <taxon>Legeriomycetaceae</taxon>
        <taxon>Smittium</taxon>
    </lineage>
</organism>
<reference evidence="2 3" key="1">
    <citation type="journal article" date="2016" name="Mol. Biol. Evol.">
        <title>Genome-Wide Survey of Gut Fungi (Harpellales) Reveals the First Horizontally Transferred Ubiquitin Gene from a Mosquito Host.</title>
        <authorList>
            <person name="Wang Y."/>
            <person name="White M.M."/>
            <person name="Kvist S."/>
            <person name="Moncalvo J.M."/>
        </authorList>
    </citation>
    <scope>NUCLEOTIDE SEQUENCE [LARGE SCALE GENOMIC DNA]</scope>
    <source>
        <strain evidence="2 3">ALG-7-W6</strain>
    </source>
</reference>
<evidence type="ECO:0000256" key="1">
    <source>
        <dbReference type="SAM" id="MobiDB-lite"/>
    </source>
</evidence>
<protein>
    <submittedName>
        <fullName evidence="2">Uncharacterized protein</fullName>
    </submittedName>
</protein>
<dbReference type="Proteomes" id="UP000187455">
    <property type="component" value="Unassembled WGS sequence"/>
</dbReference>
<keyword evidence="3" id="KW-1185">Reference proteome</keyword>
<proteinExistence type="predicted"/>
<sequence length="109" mass="11427">MSFFTGNYCSLTPPIHTSPISSCTDSTKCFYNPPVGITGENLAGRLGPELSESPIKEDTSSFITDSPSKLIDGSKSSFNSRASIEIDAKKSLSLSSVSSRQASTSGANP</sequence>
<comment type="caution">
    <text evidence="2">The sequence shown here is derived from an EMBL/GenBank/DDBJ whole genome shotgun (WGS) entry which is preliminary data.</text>
</comment>